<evidence type="ECO:0000313" key="3">
    <source>
        <dbReference type="Proteomes" id="UP000299102"/>
    </source>
</evidence>
<accession>A0A4C1UCV0</accession>
<gene>
    <name evidence="2" type="ORF">EVAR_13739_1</name>
</gene>
<sequence length="97" mass="10705">MRAVRHKSFFVVIISLLIFCLPTSRSAVGMQKDGHFMLLAAEACPTTCLFKSGALRRIPRWPVRVRGLLTTVGISAMTMSQTDVLADYPRHGTTALI</sequence>
<dbReference type="Proteomes" id="UP000299102">
    <property type="component" value="Unassembled WGS sequence"/>
</dbReference>
<feature type="chain" id="PRO_5020025256" description="Secreted protein" evidence="1">
    <location>
        <begin position="27"/>
        <end position="97"/>
    </location>
</feature>
<evidence type="ECO:0008006" key="4">
    <source>
        <dbReference type="Google" id="ProtNLM"/>
    </source>
</evidence>
<reference evidence="2 3" key="1">
    <citation type="journal article" date="2019" name="Commun. Biol.">
        <title>The bagworm genome reveals a unique fibroin gene that provides high tensile strength.</title>
        <authorList>
            <person name="Kono N."/>
            <person name="Nakamura H."/>
            <person name="Ohtoshi R."/>
            <person name="Tomita M."/>
            <person name="Numata K."/>
            <person name="Arakawa K."/>
        </authorList>
    </citation>
    <scope>NUCLEOTIDE SEQUENCE [LARGE SCALE GENOMIC DNA]</scope>
</reference>
<name>A0A4C1UCV0_EUMVA</name>
<keyword evidence="3" id="KW-1185">Reference proteome</keyword>
<organism evidence="2 3">
    <name type="scientific">Eumeta variegata</name>
    <name type="common">Bagworm moth</name>
    <name type="synonym">Eumeta japonica</name>
    <dbReference type="NCBI Taxonomy" id="151549"/>
    <lineage>
        <taxon>Eukaryota</taxon>
        <taxon>Metazoa</taxon>
        <taxon>Ecdysozoa</taxon>
        <taxon>Arthropoda</taxon>
        <taxon>Hexapoda</taxon>
        <taxon>Insecta</taxon>
        <taxon>Pterygota</taxon>
        <taxon>Neoptera</taxon>
        <taxon>Endopterygota</taxon>
        <taxon>Lepidoptera</taxon>
        <taxon>Glossata</taxon>
        <taxon>Ditrysia</taxon>
        <taxon>Tineoidea</taxon>
        <taxon>Psychidae</taxon>
        <taxon>Oiketicinae</taxon>
        <taxon>Eumeta</taxon>
    </lineage>
</organism>
<dbReference type="AlphaFoldDB" id="A0A4C1UCV0"/>
<keyword evidence="1" id="KW-0732">Signal</keyword>
<feature type="signal peptide" evidence="1">
    <location>
        <begin position="1"/>
        <end position="26"/>
    </location>
</feature>
<evidence type="ECO:0000256" key="1">
    <source>
        <dbReference type="SAM" id="SignalP"/>
    </source>
</evidence>
<dbReference type="EMBL" id="BGZK01000153">
    <property type="protein sequence ID" value="GBP23782.1"/>
    <property type="molecule type" value="Genomic_DNA"/>
</dbReference>
<comment type="caution">
    <text evidence="2">The sequence shown here is derived from an EMBL/GenBank/DDBJ whole genome shotgun (WGS) entry which is preliminary data.</text>
</comment>
<proteinExistence type="predicted"/>
<evidence type="ECO:0000313" key="2">
    <source>
        <dbReference type="EMBL" id="GBP23782.1"/>
    </source>
</evidence>
<protein>
    <recommendedName>
        <fullName evidence="4">Secreted protein</fullName>
    </recommendedName>
</protein>